<dbReference type="EMBL" id="CAJNIZ010032624">
    <property type="protein sequence ID" value="CAE7538720.1"/>
    <property type="molecule type" value="Genomic_DNA"/>
</dbReference>
<evidence type="ECO:0000259" key="1">
    <source>
        <dbReference type="Pfam" id="PF08241"/>
    </source>
</evidence>
<dbReference type="OrthoDB" id="411696at2759"/>
<proteinExistence type="predicted"/>
<name>A0A812TLJ9_SYMPI</name>
<gene>
    <name evidence="2" type="ORF">SPIL2461_LOCUS14255</name>
</gene>
<protein>
    <recommendedName>
        <fullName evidence="1">Methyltransferase type 11 domain-containing protein</fullName>
    </recommendedName>
</protein>
<accession>A0A812TLJ9</accession>
<comment type="caution">
    <text evidence="2">The sequence shown here is derived from an EMBL/GenBank/DDBJ whole genome shotgun (WGS) entry which is preliminary data.</text>
</comment>
<dbReference type="GO" id="GO:0008757">
    <property type="term" value="F:S-adenosylmethionine-dependent methyltransferase activity"/>
    <property type="evidence" value="ECO:0007669"/>
    <property type="project" value="InterPro"/>
</dbReference>
<dbReference type="Gene3D" id="3.40.50.150">
    <property type="entry name" value="Vaccinia Virus protein VP39"/>
    <property type="match status" value="1"/>
</dbReference>
<dbReference type="Pfam" id="PF08241">
    <property type="entry name" value="Methyltransf_11"/>
    <property type="match status" value="1"/>
</dbReference>
<feature type="domain" description="Methyltransferase type 11" evidence="1">
    <location>
        <begin position="574"/>
        <end position="613"/>
    </location>
</feature>
<evidence type="ECO:0000313" key="3">
    <source>
        <dbReference type="Proteomes" id="UP000649617"/>
    </source>
</evidence>
<dbReference type="Proteomes" id="UP000649617">
    <property type="component" value="Unassembled WGS sequence"/>
</dbReference>
<reference evidence="2" key="1">
    <citation type="submission" date="2021-02" db="EMBL/GenBank/DDBJ databases">
        <authorList>
            <person name="Dougan E. K."/>
            <person name="Rhodes N."/>
            <person name="Thang M."/>
            <person name="Chan C."/>
        </authorList>
    </citation>
    <scope>NUCLEOTIDE SEQUENCE</scope>
</reference>
<sequence>MTPERWRTFDKQQCHICGDVKPLAHACALSDALEPSATELVGEAAEEMQEVTAEGLARLEQSRQEQKKEREAKHSRDLKLAILIFGSRWQDFRLRSHLRAALRRAKSNFDFKSSFEWLFVMAQLPADWSLHLALRETLLRRDLVTLGPARIPRQSQAAKARPTRSTHRTLEDERGGHRGCYRYEEAWRLVEERWMGVDFVLLLDHRSYVNESLFSGPKRGYLWRRRAPVFAHGLGIVLSADVARFLAEMAEKAGGLSQVDLPADVALGQWVQLLEDLEYASAEDFTESFAHTEALATMTVVWPMTPARWRSYRNATSQEEPYHFDMGVAGQDKAESPDLDCWKSMGGRPEAWYLVCCDMNWSGCWGGDFTSEICCQQVPGTKDVAAADPNHLRKFLDFSDEEFALFLQALGSNFTEQQAGRGRFRCLSPMDCAKEGFARFYQASWDAGILPLRHPWFVDMEDHLIGVIWKMRAENRGAHPAGHEHTFERLQMAKFLRHVSKKISPDQIPREEGPQGLRRCLEWDSGASSRFFFAKHCDMTDVLTYFGDGHADIRVHTDSGKRDYFLDIHIADNVVPENSTGIVVCSQVFEHLLKPWLAMKQLFRLLGPGGLLAWSAPLFSQIHGSPQDYWRFTPDGARTLAEDAGFEVLEIWAPGTLRELAGYLLGLTAPYWNEEAIMGGTSHWPLQVYMLARKPL</sequence>
<organism evidence="2 3">
    <name type="scientific">Symbiodinium pilosum</name>
    <name type="common">Dinoflagellate</name>
    <dbReference type="NCBI Taxonomy" id="2952"/>
    <lineage>
        <taxon>Eukaryota</taxon>
        <taxon>Sar</taxon>
        <taxon>Alveolata</taxon>
        <taxon>Dinophyceae</taxon>
        <taxon>Suessiales</taxon>
        <taxon>Symbiodiniaceae</taxon>
        <taxon>Symbiodinium</taxon>
    </lineage>
</organism>
<dbReference type="AlphaFoldDB" id="A0A812TLJ9"/>
<keyword evidence="3" id="KW-1185">Reference proteome</keyword>
<evidence type="ECO:0000313" key="2">
    <source>
        <dbReference type="EMBL" id="CAE7538720.1"/>
    </source>
</evidence>
<dbReference type="SUPFAM" id="SSF53335">
    <property type="entry name" value="S-adenosyl-L-methionine-dependent methyltransferases"/>
    <property type="match status" value="1"/>
</dbReference>
<dbReference type="InterPro" id="IPR029063">
    <property type="entry name" value="SAM-dependent_MTases_sf"/>
</dbReference>
<dbReference type="InterPro" id="IPR013216">
    <property type="entry name" value="Methyltransf_11"/>
</dbReference>